<reference evidence="4 5" key="1">
    <citation type="submission" date="2019-06" db="EMBL/GenBank/DDBJ databases">
        <title>Sequencing the genomes of 1000 actinobacteria strains.</title>
        <authorList>
            <person name="Klenk H.-P."/>
        </authorList>
    </citation>
    <scope>NUCLEOTIDE SEQUENCE [LARGE SCALE GENOMIC DNA]</scope>
    <source>
        <strain evidence="4 5">DSM 41649</strain>
    </source>
</reference>
<evidence type="ECO:0000256" key="1">
    <source>
        <dbReference type="SAM" id="MobiDB-lite"/>
    </source>
</evidence>
<evidence type="ECO:0000313" key="5">
    <source>
        <dbReference type="Proteomes" id="UP000318416"/>
    </source>
</evidence>
<dbReference type="InterPro" id="IPR025295">
    <property type="entry name" value="eCIS_core_dom"/>
</dbReference>
<dbReference type="Gene3D" id="1.10.530.10">
    <property type="match status" value="1"/>
</dbReference>
<dbReference type="Pfam" id="PF13699">
    <property type="entry name" value="eCIS_core"/>
    <property type="match status" value="1"/>
</dbReference>
<feature type="compositionally biased region" description="Low complexity" evidence="1">
    <location>
        <begin position="20"/>
        <end position="30"/>
    </location>
</feature>
<keyword evidence="5" id="KW-1185">Reference proteome</keyword>
<evidence type="ECO:0000313" key="4">
    <source>
        <dbReference type="EMBL" id="TWE21194.1"/>
    </source>
</evidence>
<sequence length="534" mass="57205">MARTAHEVIRRAGSAHRMEAAASQERAPAAQHRDAVPSTLPPGLLGADFSGVRVHTDPAAARAARSIGALAYAHGRDIVGEPLLLAPTPRGRGLLAHELAHVAEQGRSGRAVVQRRSRAAETGDLLEWWDSAADAAKALGLLESMTAPDFDDTLTDMLREHQVNRLIARVPGRAEVVRFLRLVGERASEANKQAVMADYPLANITPESQLIVFGQKFAAGRGARPAPPSPALRGLVSGDPSAPFTGSGATGTLSSDSPMSLREMWKMRGQAKEAKKTPGGVDEAKYQRKPGMEMLYDWSNPIKGDLTGPGSWLSTVSAADRKGQAELLLRQDIATRARGAYGATLPTRAEVIRSAAKAHRLNPELVAAIILAEQRDQSKREDAADFQSTMMTGRTSSIGLGQVEVKTAREKNLFADQVSTSMQTWLAGNTETSNQAIAQMLASDEFNIFAVARYLRLVADQGATKSLAALPNTAAAFPGIDLTRYAADASTWTDDHVTLIGSEYTSKPWDDALSLGWGDFVLEAYHDVKAAAVF</sequence>
<gene>
    <name evidence="4" type="ORF">FB465_6361</name>
</gene>
<dbReference type="RefSeq" id="WP_211785894.1">
    <property type="nucleotide sequence ID" value="NZ_BAAABR010000008.1"/>
</dbReference>
<dbReference type="EMBL" id="VIVR01000001">
    <property type="protein sequence ID" value="TWE21194.1"/>
    <property type="molecule type" value="Genomic_DNA"/>
</dbReference>
<evidence type="ECO:0000259" key="2">
    <source>
        <dbReference type="Pfam" id="PF13699"/>
    </source>
</evidence>
<feature type="region of interest" description="Disordered" evidence="1">
    <location>
        <begin position="1"/>
        <end position="41"/>
    </location>
</feature>
<dbReference type="AlphaFoldDB" id="A0A561F007"/>
<feature type="domain" description="eCIS core" evidence="2">
    <location>
        <begin position="45"/>
        <end position="107"/>
    </location>
</feature>
<feature type="region of interest" description="Disordered" evidence="1">
    <location>
        <begin position="237"/>
        <end position="257"/>
    </location>
</feature>
<feature type="compositionally biased region" description="Basic and acidic residues" evidence="1">
    <location>
        <begin position="1"/>
        <end position="10"/>
    </location>
</feature>
<dbReference type="InterPro" id="IPR054338">
    <property type="entry name" value="Tse3_cat"/>
</dbReference>
<dbReference type="Pfam" id="PF22115">
    <property type="entry name" value="T6SS_Tse3_cat"/>
    <property type="match status" value="1"/>
</dbReference>
<evidence type="ECO:0000259" key="3">
    <source>
        <dbReference type="Pfam" id="PF22115"/>
    </source>
</evidence>
<organism evidence="4 5">
    <name type="scientific">Kitasatospora atroaurantiaca</name>
    <dbReference type="NCBI Taxonomy" id="285545"/>
    <lineage>
        <taxon>Bacteria</taxon>
        <taxon>Bacillati</taxon>
        <taxon>Actinomycetota</taxon>
        <taxon>Actinomycetes</taxon>
        <taxon>Kitasatosporales</taxon>
        <taxon>Streptomycetaceae</taxon>
        <taxon>Kitasatospora</taxon>
    </lineage>
</organism>
<name>A0A561F007_9ACTN</name>
<comment type="caution">
    <text evidence="4">The sequence shown here is derived from an EMBL/GenBank/DDBJ whole genome shotgun (WGS) entry which is preliminary data.</text>
</comment>
<feature type="domain" description="Peptidoglycan muramidase Tse3 catalytic" evidence="3">
    <location>
        <begin position="297"/>
        <end position="459"/>
    </location>
</feature>
<dbReference type="Proteomes" id="UP000318416">
    <property type="component" value="Unassembled WGS sequence"/>
</dbReference>
<protein>
    <submittedName>
        <fullName evidence="4">Uncharacterized protein DUF4157</fullName>
    </submittedName>
</protein>
<accession>A0A561F007</accession>
<proteinExistence type="predicted"/>